<dbReference type="PROSITE" id="PS50234">
    <property type="entry name" value="VWFA"/>
    <property type="match status" value="1"/>
</dbReference>
<dbReference type="Proteomes" id="UP000008680">
    <property type="component" value="Chromosome"/>
</dbReference>
<keyword evidence="3" id="KW-1185">Reference proteome</keyword>
<dbReference type="InterPro" id="IPR002035">
    <property type="entry name" value="VWF_A"/>
</dbReference>
<dbReference type="AlphaFoldDB" id="D3E4P9"/>
<evidence type="ECO:0000259" key="1">
    <source>
        <dbReference type="PROSITE" id="PS50234"/>
    </source>
</evidence>
<dbReference type="Gene3D" id="3.40.50.410">
    <property type="entry name" value="von Willebrand factor, type A domain"/>
    <property type="match status" value="1"/>
</dbReference>
<proteinExistence type="predicted"/>
<organism evidence="2 3">
    <name type="scientific">Methanobrevibacter ruminantium (strain ATCC 35063 / DSM 1093 / JCM 13430 / OCM 146 / M1)</name>
    <name type="common">Methanobacterium ruminantium</name>
    <dbReference type="NCBI Taxonomy" id="634498"/>
    <lineage>
        <taxon>Archaea</taxon>
        <taxon>Methanobacteriati</taxon>
        <taxon>Methanobacteriota</taxon>
        <taxon>Methanomada group</taxon>
        <taxon>Methanobacteria</taxon>
        <taxon>Methanobacteriales</taxon>
        <taxon>Methanobacteriaceae</taxon>
        <taxon>Methanobrevibacter</taxon>
    </lineage>
</organism>
<evidence type="ECO:0000313" key="3">
    <source>
        <dbReference type="Proteomes" id="UP000008680"/>
    </source>
</evidence>
<accession>D3E4P9</accession>
<dbReference type="GeneID" id="8771252"/>
<dbReference type="eggNOG" id="arCOG07591">
    <property type="taxonomic scope" value="Archaea"/>
</dbReference>
<dbReference type="EMBL" id="CP001719">
    <property type="protein sequence ID" value="ADC47443.1"/>
    <property type="molecule type" value="Genomic_DNA"/>
</dbReference>
<dbReference type="SUPFAM" id="SSF53300">
    <property type="entry name" value="vWA-like"/>
    <property type="match status" value="1"/>
</dbReference>
<dbReference type="HOGENOM" id="CLU_080398_1_0_2"/>
<dbReference type="CDD" id="cd00198">
    <property type="entry name" value="vWFA"/>
    <property type="match status" value="1"/>
</dbReference>
<dbReference type="Pfam" id="PF00092">
    <property type="entry name" value="VWA"/>
    <property type="match status" value="1"/>
</dbReference>
<dbReference type="PATRIC" id="fig|634498.28.peg.1595"/>
<gene>
    <name evidence="2" type="ordered locus">mru_1593</name>
</gene>
<reference evidence="2 3" key="1">
    <citation type="journal article" date="2010" name="PLoS ONE">
        <title>The genome sequence of the rumen methanogen Methanobrevibacter ruminantium reveals new possibilities for controlling ruminant methane emissions.</title>
        <authorList>
            <person name="Leahy S.C."/>
            <person name="Kelly W.J."/>
            <person name="Altermann E."/>
            <person name="Ronimus R.S."/>
            <person name="Yeoman C.J."/>
            <person name="Pacheco D.M."/>
            <person name="Li D."/>
            <person name="Kong Z."/>
            <person name="McTavish S."/>
            <person name="Sang C."/>
            <person name="Lambie S.C."/>
            <person name="Janssen P.H."/>
            <person name="Dey D."/>
            <person name="Attwood G.T."/>
        </authorList>
    </citation>
    <scope>NUCLEOTIDE SEQUENCE [LARGE SCALE GENOMIC DNA]</scope>
    <source>
        <strain evidence="3">ATCC 35063 / DSM 1093 / JCM 13430 / OCM 146 / M1</strain>
    </source>
</reference>
<feature type="domain" description="VWFA" evidence="1">
    <location>
        <begin position="21"/>
        <end position="187"/>
    </location>
</feature>
<dbReference type="KEGG" id="mru:mru_1593"/>
<protein>
    <submittedName>
        <fullName evidence="2">von Willebrand factor type A domain-containing protein</fullName>
    </submittedName>
</protein>
<name>D3E4P9_METRM</name>
<dbReference type="RefSeq" id="WP_012956392.1">
    <property type="nucleotide sequence ID" value="NC_013790.1"/>
</dbReference>
<dbReference type="OrthoDB" id="238269at2157"/>
<evidence type="ECO:0000313" key="2">
    <source>
        <dbReference type="EMBL" id="ADC47443.1"/>
    </source>
</evidence>
<sequence length="210" mass="23477">MSDKVKAEEVKSEETQVKDVDLVFLLDKSGSMYGVVRDTIGGFNSFIEREREKNPNTHVTLVLFDTEYNVLYTRKPIAEVEELTKNEYYADGCTALLDAIGTTINRLDRQVNNDVLFVITTDGLENSSREFSKSDIKNMIANHNWEFLFIGADIDSYGEALTLGIDESHAANYEKTSAGLGALFDSVGDAHEEISRGGSLDDMSWKRRLG</sequence>
<dbReference type="InterPro" id="IPR036465">
    <property type="entry name" value="vWFA_dom_sf"/>
</dbReference>